<reference evidence="9" key="1">
    <citation type="submission" date="2014-09" db="EMBL/GenBank/DDBJ databases">
        <title>Draft genome sequence of an oleaginous Mucoromycotina fungus Mucor ambiguus NBRC6742.</title>
        <authorList>
            <person name="Takeda I."/>
            <person name="Yamane N."/>
            <person name="Morita T."/>
            <person name="Tamano K."/>
            <person name="Machida M."/>
            <person name="Baker S."/>
            <person name="Koike H."/>
        </authorList>
    </citation>
    <scope>NUCLEOTIDE SEQUENCE</scope>
    <source>
        <strain evidence="9">NBRC 6742</strain>
    </source>
</reference>
<feature type="domain" description="Hexokinase N-terminal" evidence="7">
    <location>
        <begin position="17"/>
        <end position="212"/>
    </location>
</feature>
<dbReference type="FunFam" id="3.40.367.20:FF:000020">
    <property type="entry name" value="Hexokinase-1"/>
    <property type="match status" value="1"/>
</dbReference>
<dbReference type="GO" id="GO:0008865">
    <property type="term" value="F:fructokinase activity"/>
    <property type="evidence" value="ECO:0007669"/>
    <property type="project" value="TreeGrafter"/>
</dbReference>
<dbReference type="PROSITE" id="PS51748">
    <property type="entry name" value="HEXOKINASE_2"/>
    <property type="match status" value="1"/>
</dbReference>
<name>A0A0C9MRG8_9FUNG</name>
<dbReference type="InterPro" id="IPR022672">
    <property type="entry name" value="Hexokinase_N"/>
</dbReference>
<keyword evidence="2 6" id="KW-0808">Transferase</keyword>
<evidence type="ECO:0000256" key="6">
    <source>
        <dbReference type="RuleBase" id="RU362007"/>
    </source>
</evidence>
<evidence type="ECO:0000259" key="7">
    <source>
        <dbReference type="Pfam" id="PF00349"/>
    </source>
</evidence>
<evidence type="ECO:0000256" key="5">
    <source>
        <dbReference type="ARBA" id="ARBA00022840"/>
    </source>
</evidence>
<keyword evidence="3 6" id="KW-0547">Nucleotide-binding</keyword>
<dbReference type="InterPro" id="IPR001312">
    <property type="entry name" value="Hexokinase"/>
</dbReference>
<evidence type="ECO:0000313" key="10">
    <source>
        <dbReference type="Proteomes" id="UP000053815"/>
    </source>
</evidence>
<gene>
    <name evidence="9" type="ORF">MAM1_0316d09589</name>
</gene>
<organism evidence="9">
    <name type="scientific">Mucor ambiguus</name>
    <dbReference type="NCBI Taxonomy" id="91626"/>
    <lineage>
        <taxon>Eukaryota</taxon>
        <taxon>Fungi</taxon>
        <taxon>Fungi incertae sedis</taxon>
        <taxon>Mucoromycota</taxon>
        <taxon>Mucoromycotina</taxon>
        <taxon>Mucoromycetes</taxon>
        <taxon>Mucorales</taxon>
        <taxon>Mucorineae</taxon>
        <taxon>Mucoraceae</taxon>
        <taxon>Mucor</taxon>
    </lineage>
</organism>
<dbReference type="UniPathway" id="UPA00109">
    <property type="reaction ID" value="UER00180"/>
</dbReference>
<keyword evidence="10" id="KW-1185">Reference proteome</keyword>
<evidence type="ECO:0000256" key="2">
    <source>
        <dbReference type="ARBA" id="ARBA00022679"/>
    </source>
</evidence>
<proteinExistence type="inferred from homology"/>
<keyword evidence="5 6" id="KW-0067">ATP-binding</keyword>
<comment type="similarity">
    <text evidence="1 6">Belongs to the hexokinase family.</text>
</comment>
<keyword evidence="4 6" id="KW-0418">Kinase</keyword>
<feature type="domain" description="Hexokinase C-terminal" evidence="8">
    <location>
        <begin position="219"/>
        <end position="456"/>
    </location>
</feature>
<dbReference type="OrthoDB" id="419537at2759"/>
<dbReference type="EMBL" id="DF836605">
    <property type="protein sequence ID" value="GAN10054.1"/>
    <property type="molecule type" value="Genomic_DNA"/>
</dbReference>
<dbReference type="PANTHER" id="PTHR19443:SF30">
    <property type="entry name" value="GLUCOKINASE-1-RELATED"/>
    <property type="match status" value="1"/>
</dbReference>
<dbReference type="STRING" id="91626.A0A0C9MRG8"/>
<dbReference type="Proteomes" id="UP000053815">
    <property type="component" value="Unassembled WGS sequence"/>
</dbReference>
<dbReference type="GO" id="GO:0006006">
    <property type="term" value="P:glucose metabolic process"/>
    <property type="evidence" value="ECO:0007669"/>
    <property type="project" value="TreeGrafter"/>
</dbReference>
<sequence length="468" mass="52463">MIASNLIHSDEAKNAAVRDLERQFDLNTDQLKRVAELLQSEMRTGLKACDINCNVPMLPSWITRHPTGQEKGEYMGLDLSGSYVRVYLVTLHGQGRITTRQLKYTVRESLKVGPISNLIDFMSECVDAFLTFVNRGDSKNPLSLGLCISFPLHQTSIRNAYILRWTKDFEITGADHKNVVELLQTSFRRREIPVIVKAAVNGASGCLLAHSYRSLDTLLACTVSTGTNAAYWEKVRHVHKIQANPENPIEEMIINTEWGSFGDTKSETIPHTFYDIRVNRQSVNPGVHVYEKMCAGLYLGEIVRLILVDFTDRRILFNAQYSTELNKAYNFESTYMSAIERDETADLEDTKHLLENVMNLNSTSLTDRKLVKRICELVGRRAARLIAAGMSAIISKRNALEAGLSISVEGTIYEHYPNFPDRVNTALHELYGDNVERINIGITRDGNGIGAALAAMIASTPNERSVFA</sequence>
<dbReference type="InterPro" id="IPR043129">
    <property type="entry name" value="ATPase_NBD"/>
</dbReference>
<dbReference type="GO" id="GO:0004340">
    <property type="term" value="F:glucokinase activity"/>
    <property type="evidence" value="ECO:0007669"/>
    <property type="project" value="TreeGrafter"/>
</dbReference>
<dbReference type="AlphaFoldDB" id="A0A0C9MRG8"/>
<dbReference type="GO" id="GO:0006096">
    <property type="term" value="P:glycolytic process"/>
    <property type="evidence" value="ECO:0007669"/>
    <property type="project" value="UniProtKB-UniPathway"/>
</dbReference>
<dbReference type="GO" id="GO:0005524">
    <property type="term" value="F:ATP binding"/>
    <property type="evidence" value="ECO:0007669"/>
    <property type="project" value="UniProtKB-UniRule"/>
</dbReference>
<evidence type="ECO:0000259" key="8">
    <source>
        <dbReference type="Pfam" id="PF03727"/>
    </source>
</evidence>
<dbReference type="Gene3D" id="3.40.367.20">
    <property type="match status" value="1"/>
</dbReference>
<accession>A0A0C9MRG8</accession>
<keyword evidence="6" id="KW-0324">Glycolysis</keyword>
<dbReference type="PANTHER" id="PTHR19443">
    <property type="entry name" value="HEXOKINASE"/>
    <property type="match status" value="1"/>
</dbReference>
<evidence type="ECO:0000256" key="4">
    <source>
        <dbReference type="ARBA" id="ARBA00022777"/>
    </source>
</evidence>
<dbReference type="Gene3D" id="3.30.420.40">
    <property type="match status" value="1"/>
</dbReference>
<dbReference type="Pfam" id="PF00349">
    <property type="entry name" value="Hexokinase_1"/>
    <property type="match status" value="1"/>
</dbReference>
<evidence type="ECO:0000256" key="3">
    <source>
        <dbReference type="ARBA" id="ARBA00022741"/>
    </source>
</evidence>
<evidence type="ECO:0000313" key="9">
    <source>
        <dbReference type="EMBL" id="GAN10054.1"/>
    </source>
</evidence>
<dbReference type="EC" id="2.7.1.-" evidence="6"/>
<dbReference type="PRINTS" id="PR00475">
    <property type="entry name" value="HEXOKINASE"/>
</dbReference>
<dbReference type="GO" id="GO:0005829">
    <property type="term" value="C:cytosol"/>
    <property type="evidence" value="ECO:0007669"/>
    <property type="project" value="TreeGrafter"/>
</dbReference>
<dbReference type="GO" id="GO:0005739">
    <property type="term" value="C:mitochondrion"/>
    <property type="evidence" value="ECO:0007669"/>
    <property type="project" value="TreeGrafter"/>
</dbReference>
<dbReference type="GO" id="GO:0005536">
    <property type="term" value="F:D-glucose binding"/>
    <property type="evidence" value="ECO:0007669"/>
    <property type="project" value="InterPro"/>
</dbReference>
<protein>
    <recommendedName>
        <fullName evidence="6">Phosphotransferase</fullName>
        <ecNumber evidence="6">2.7.1.-</ecNumber>
    </recommendedName>
</protein>
<dbReference type="GO" id="GO:0001678">
    <property type="term" value="P:intracellular glucose homeostasis"/>
    <property type="evidence" value="ECO:0007669"/>
    <property type="project" value="InterPro"/>
</dbReference>
<dbReference type="Pfam" id="PF03727">
    <property type="entry name" value="Hexokinase_2"/>
    <property type="match status" value="1"/>
</dbReference>
<evidence type="ECO:0000256" key="1">
    <source>
        <dbReference type="ARBA" id="ARBA00009225"/>
    </source>
</evidence>
<dbReference type="InterPro" id="IPR022673">
    <property type="entry name" value="Hexokinase_C"/>
</dbReference>
<dbReference type="SUPFAM" id="SSF53067">
    <property type="entry name" value="Actin-like ATPase domain"/>
    <property type="match status" value="2"/>
</dbReference>